<keyword evidence="1" id="KW-0732">Signal</keyword>
<evidence type="ECO:0008006" key="4">
    <source>
        <dbReference type="Google" id="ProtNLM"/>
    </source>
</evidence>
<proteinExistence type="inferred from homology"/>
<dbReference type="PANTHER" id="PTHR34853">
    <property type="match status" value="1"/>
</dbReference>
<dbReference type="PANTHER" id="PTHR34853:SF1">
    <property type="entry name" value="LIPASE 5"/>
    <property type="match status" value="1"/>
</dbReference>
<evidence type="ECO:0000313" key="2">
    <source>
        <dbReference type="EMBL" id="CAK7212415.1"/>
    </source>
</evidence>
<feature type="chain" id="PRO_5045017579" description="Secretory lipase" evidence="1">
    <location>
        <begin position="26"/>
        <end position="415"/>
    </location>
</feature>
<reference evidence="2 3" key="1">
    <citation type="submission" date="2024-01" db="EMBL/GenBank/DDBJ databases">
        <authorList>
            <person name="Allen C."/>
            <person name="Tagirdzhanova G."/>
        </authorList>
    </citation>
    <scope>NUCLEOTIDE SEQUENCE [LARGE SCALE GENOMIC DNA]</scope>
</reference>
<sequence>MVASSARGLLAAGLAAVFFAPSAVADGCAIPVPVGPDGLDFYTPPSTLPAGDHGSLIWYRAYANGSAALAGGTNTLLLYTQEGVHGGTVATSGYMVVPDGDAPAGGWPVVTWAHGTTGIADACAPTINDPASDQETNAVLLAGWVSKGYAVVRTDYEGLGTPGDHPYLIGPSEARAVLDIVRAARQHEPRLGSRVVIAGHSQGGHAALWAASMAAAYTPELDVLATIAFAPANSLETEVPLLSAAGNATSLSGTVALIVRGLAIANASLDAASIWSPDALALYPETLTACSVYLDSNASYGAVAADDLLAAGATTTTTTTSLPDVIAQLKDNDPTYLTAIPQPVLVLQGSADTTVYPFTTAAMVKNLAAGGVDIVEQIYAGATHQGIIDAGNANATAYLESAFNTLRNGEWVPNN</sequence>
<feature type="signal peptide" evidence="1">
    <location>
        <begin position="1"/>
        <end position="25"/>
    </location>
</feature>
<gene>
    <name evidence="2" type="ORF">SCUCBS95973_001455</name>
</gene>
<name>A0ABP0AYQ9_9PEZI</name>
<dbReference type="PIRSF" id="PIRSF029171">
    <property type="entry name" value="Esterase_LipA"/>
    <property type="match status" value="1"/>
</dbReference>
<comment type="similarity">
    <text evidence="1">Belongs to the AB hydrolase superfamily. Lipase family.</text>
</comment>
<evidence type="ECO:0000256" key="1">
    <source>
        <dbReference type="PIRNR" id="PIRNR029171"/>
    </source>
</evidence>
<dbReference type="InterPro" id="IPR005152">
    <property type="entry name" value="Lipase_secreted"/>
</dbReference>
<keyword evidence="3" id="KW-1185">Reference proteome</keyword>
<accession>A0ABP0AYQ9</accession>
<dbReference type="InterPro" id="IPR029058">
    <property type="entry name" value="AB_hydrolase_fold"/>
</dbReference>
<protein>
    <recommendedName>
        <fullName evidence="4">Secretory lipase</fullName>
    </recommendedName>
</protein>
<dbReference type="EMBL" id="CAWUHB010000005">
    <property type="protein sequence ID" value="CAK7212415.1"/>
    <property type="molecule type" value="Genomic_DNA"/>
</dbReference>
<dbReference type="SUPFAM" id="SSF53474">
    <property type="entry name" value="alpha/beta-Hydrolases"/>
    <property type="match status" value="1"/>
</dbReference>
<comment type="caution">
    <text evidence="2">The sequence shown here is derived from an EMBL/GenBank/DDBJ whole genome shotgun (WGS) entry which is preliminary data.</text>
</comment>
<dbReference type="Proteomes" id="UP001642405">
    <property type="component" value="Unassembled WGS sequence"/>
</dbReference>
<organism evidence="2 3">
    <name type="scientific">Sporothrix curviconia</name>
    <dbReference type="NCBI Taxonomy" id="1260050"/>
    <lineage>
        <taxon>Eukaryota</taxon>
        <taxon>Fungi</taxon>
        <taxon>Dikarya</taxon>
        <taxon>Ascomycota</taxon>
        <taxon>Pezizomycotina</taxon>
        <taxon>Sordariomycetes</taxon>
        <taxon>Sordariomycetidae</taxon>
        <taxon>Ophiostomatales</taxon>
        <taxon>Ophiostomataceae</taxon>
        <taxon>Sporothrix</taxon>
    </lineage>
</organism>
<evidence type="ECO:0000313" key="3">
    <source>
        <dbReference type="Proteomes" id="UP001642405"/>
    </source>
</evidence>
<dbReference type="Pfam" id="PF03583">
    <property type="entry name" value="LIP"/>
    <property type="match status" value="1"/>
</dbReference>
<dbReference type="Gene3D" id="3.40.50.1820">
    <property type="entry name" value="alpha/beta hydrolase"/>
    <property type="match status" value="2"/>
</dbReference>